<gene>
    <name evidence="2" type="ORF">EVOR1521_LOCUS11407</name>
</gene>
<protein>
    <submittedName>
        <fullName evidence="2">Uncharacterized protein</fullName>
    </submittedName>
</protein>
<dbReference type="EMBL" id="CAUJNA010001125">
    <property type="protein sequence ID" value="CAJ1384550.1"/>
    <property type="molecule type" value="Genomic_DNA"/>
</dbReference>
<evidence type="ECO:0000256" key="1">
    <source>
        <dbReference type="SAM" id="MobiDB-lite"/>
    </source>
</evidence>
<evidence type="ECO:0000313" key="2">
    <source>
        <dbReference type="EMBL" id="CAJ1384550.1"/>
    </source>
</evidence>
<sequence length="442" mass="49067">MALVQMNSPRTPFSLGRPRTAPRAEATDAPSNPRQWRSSIWGAAIASGTFRRGLKRLKRTGVRADLDDSGLLWLTSEEVAGEGAEVLELPVLPVEDVHMPGASVTLEVKDVRSLYDSLLLSGSRFVATALFNEERQEMAAVGTLLYLEELRDCPTGLVAEHFAVARVRLLKPGKPGHMEAELLWDCDEENENVPIAWHWNPCHESPRVETRLQPQLGQLERLRGKLKQEGLEEALRLQPPLPRQLRAVQGLWRAKSGVRIRILNHQVVGLGKLDCHDGQLTVQLSTPFTGRITAEGDDGIAETLSWDDGDVWQRLCAPAPLREAPAAAALWRAARRWRAAGALRAEGRRGEARWRSASEMSQSGERPWDPQSASKGLWDTAAQSADAAARTEIWEEVLRPCQRLLQAPVTERIEVLREIMQAEITRLQLTLTVASSDSDSSD</sequence>
<organism evidence="2 3">
    <name type="scientific">Effrenium voratum</name>
    <dbReference type="NCBI Taxonomy" id="2562239"/>
    <lineage>
        <taxon>Eukaryota</taxon>
        <taxon>Sar</taxon>
        <taxon>Alveolata</taxon>
        <taxon>Dinophyceae</taxon>
        <taxon>Suessiales</taxon>
        <taxon>Symbiodiniaceae</taxon>
        <taxon>Effrenium</taxon>
    </lineage>
</organism>
<dbReference type="Proteomes" id="UP001178507">
    <property type="component" value="Unassembled WGS sequence"/>
</dbReference>
<dbReference type="AlphaFoldDB" id="A0AA36ID61"/>
<reference evidence="2" key="1">
    <citation type="submission" date="2023-08" db="EMBL/GenBank/DDBJ databases">
        <authorList>
            <person name="Chen Y."/>
            <person name="Shah S."/>
            <person name="Dougan E. K."/>
            <person name="Thang M."/>
            <person name="Chan C."/>
        </authorList>
    </citation>
    <scope>NUCLEOTIDE SEQUENCE</scope>
</reference>
<accession>A0AA36ID61</accession>
<feature type="compositionally biased region" description="Polar residues" evidence="1">
    <location>
        <begin position="1"/>
        <end position="11"/>
    </location>
</feature>
<feature type="region of interest" description="Disordered" evidence="1">
    <location>
        <begin position="1"/>
        <end position="35"/>
    </location>
</feature>
<proteinExistence type="predicted"/>
<keyword evidence="3" id="KW-1185">Reference proteome</keyword>
<name>A0AA36ID61_9DINO</name>
<evidence type="ECO:0000313" key="3">
    <source>
        <dbReference type="Proteomes" id="UP001178507"/>
    </source>
</evidence>
<comment type="caution">
    <text evidence="2">The sequence shown here is derived from an EMBL/GenBank/DDBJ whole genome shotgun (WGS) entry which is preliminary data.</text>
</comment>
<feature type="region of interest" description="Disordered" evidence="1">
    <location>
        <begin position="354"/>
        <end position="381"/>
    </location>
</feature>